<dbReference type="SUPFAM" id="SSF55811">
    <property type="entry name" value="Nudix"/>
    <property type="match status" value="1"/>
</dbReference>
<gene>
    <name evidence="3" type="ORF">KVT40_004098</name>
</gene>
<feature type="domain" description="Nudix hydrolase" evidence="2">
    <location>
        <begin position="17"/>
        <end position="206"/>
    </location>
</feature>
<protein>
    <recommendedName>
        <fullName evidence="2">Nudix hydrolase domain-containing protein</fullName>
    </recommendedName>
</protein>
<accession>A0A8K0L676</accession>
<evidence type="ECO:0000313" key="4">
    <source>
        <dbReference type="Proteomes" id="UP000809789"/>
    </source>
</evidence>
<name>A0A8K0L676_9PEZI</name>
<keyword evidence="1" id="KW-0378">Hydrolase</keyword>
<dbReference type="GO" id="GO:0016787">
    <property type="term" value="F:hydrolase activity"/>
    <property type="evidence" value="ECO:0007669"/>
    <property type="project" value="UniProtKB-KW"/>
</dbReference>
<comment type="caution">
    <text evidence="3">The sequence shown here is derived from an EMBL/GenBank/DDBJ whole genome shotgun (WGS) entry which is preliminary data.</text>
</comment>
<dbReference type="OrthoDB" id="10259236at2759"/>
<dbReference type="PROSITE" id="PS51462">
    <property type="entry name" value="NUDIX"/>
    <property type="match status" value="1"/>
</dbReference>
<sequence>MPPLPSAPIVANFPSTHLVFAAGIAIFHISTSRVVICRHPAEGHYFLPKGRKNGSEHLTTAAIREGFEESGYRCRLVGVPVGHRQPQELSVERSGGAGVARKDDRLRFVVEPLWTQMVPVSARTQYILLWFVGETLDWREEERCNAVAAEREGCKGEETRSFVEPREWDERVMVKERKGWDVDEQGRVREPVCHPGTGVDSDEMLYEKYLVPIEEAVEKLKGSVMADVVRQGWELIAKRDVMEEEGYWNV</sequence>
<dbReference type="InterPro" id="IPR000086">
    <property type="entry name" value="NUDIX_hydrolase_dom"/>
</dbReference>
<dbReference type="InterPro" id="IPR015797">
    <property type="entry name" value="NUDIX_hydrolase-like_dom_sf"/>
</dbReference>
<proteinExistence type="predicted"/>
<dbReference type="InterPro" id="IPR020084">
    <property type="entry name" value="NUDIX_hydrolase_CS"/>
</dbReference>
<dbReference type="Proteomes" id="UP000809789">
    <property type="component" value="Unassembled WGS sequence"/>
</dbReference>
<dbReference type="PROSITE" id="PS00893">
    <property type="entry name" value="NUDIX_BOX"/>
    <property type="match status" value="1"/>
</dbReference>
<organism evidence="3 4">
    <name type="scientific">Elsinoe batatas</name>
    <dbReference type="NCBI Taxonomy" id="2601811"/>
    <lineage>
        <taxon>Eukaryota</taxon>
        <taxon>Fungi</taxon>
        <taxon>Dikarya</taxon>
        <taxon>Ascomycota</taxon>
        <taxon>Pezizomycotina</taxon>
        <taxon>Dothideomycetes</taxon>
        <taxon>Dothideomycetidae</taxon>
        <taxon>Myriangiales</taxon>
        <taxon>Elsinoaceae</taxon>
        <taxon>Elsinoe</taxon>
    </lineage>
</organism>
<evidence type="ECO:0000313" key="3">
    <source>
        <dbReference type="EMBL" id="KAG8628225.1"/>
    </source>
</evidence>
<keyword evidence="4" id="KW-1185">Reference proteome</keyword>
<evidence type="ECO:0000256" key="1">
    <source>
        <dbReference type="ARBA" id="ARBA00022801"/>
    </source>
</evidence>
<dbReference type="AlphaFoldDB" id="A0A8K0L676"/>
<evidence type="ECO:0000259" key="2">
    <source>
        <dbReference type="PROSITE" id="PS51462"/>
    </source>
</evidence>
<dbReference type="Gene3D" id="3.90.79.10">
    <property type="entry name" value="Nucleoside Triphosphate Pyrophosphohydrolase"/>
    <property type="match status" value="1"/>
</dbReference>
<dbReference type="EMBL" id="JAESVG020000004">
    <property type="protein sequence ID" value="KAG8628225.1"/>
    <property type="molecule type" value="Genomic_DNA"/>
</dbReference>
<reference evidence="3" key="1">
    <citation type="submission" date="2021-07" db="EMBL/GenBank/DDBJ databases">
        <title>Elsinoe batatas strain:CRI-CJ2 Genome sequencing and assembly.</title>
        <authorList>
            <person name="Huang L."/>
        </authorList>
    </citation>
    <scope>NUCLEOTIDE SEQUENCE</scope>
    <source>
        <strain evidence="3">CRI-CJ2</strain>
    </source>
</reference>